<feature type="compositionally biased region" description="Basic and acidic residues" evidence="3">
    <location>
        <begin position="935"/>
        <end position="957"/>
    </location>
</feature>
<dbReference type="GO" id="GO:0051286">
    <property type="term" value="C:cell tip"/>
    <property type="evidence" value="ECO:0007669"/>
    <property type="project" value="TreeGrafter"/>
</dbReference>
<feature type="compositionally biased region" description="Low complexity" evidence="3">
    <location>
        <begin position="781"/>
        <end position="799"/>
    </location>
</feature>
<dbReference type="GO" id="GO:0006887">
    <property type="term" value="P:exocytosis"/>
    <property type="evidence" value="ECO:0007669"/>
    <property type="project" value="TreeGrafter"/>
</dbReference>
<dbReference type="InterPro" id="IPR040351">
    <property type="entry name" value="RAB3IL/RAB3IP/Sec2"/>
</dbReference>
<dbReference type="CDD" id="cd21044">
    <property type="entry name" value="Rab11BD_RAB3IP_like"/>
    <property type="match status" value="1"/>
</dbReference>
<feature type="coiled-coil region" evidence="2">
    <location>
        <begin position="300"/>
        <end position="341"/>
    </location>
</feature>
<dbReference type="SUPFAM" id="SSF144284">
    <property type="entry name" value="Sec2 N-terminal region"/>
    <property type="match status" value="1"/>
</dbReference>
<feature type="compositionally biased region" description="Low complexity" evidence="3">
    <location>
        <begin position="208"/>
        <end position="222"/>
    </location>
</feature>
<feature type="region of interest" description="Disordered" evidence="3">
    <location>
        <begin position="108"/>
        <end position="222"/>
    </location>
</feature>
<dbReference type="Pfam" id="PF06428">
    <property type="entry name" value="Sec2p"/>
    <property type="match status" value="1"/>
</dbReference>
<feature type="coiled-coil region" evidence="2">
    <location>
        <begin position="407"/>
        <end position="448"/>
    </location>
</feature>
<dbReference type="PANTHER" id="PTHR14430:SF0">
    <property type="entry name" value="SEC2P DOMAIN-CONTAINING PROTEIN"/>
    <property type="match status" value="1"/>
</dbReference>
<dbReference type="STRING" id="1305764.R9PMG2"/>
<feature type="compositionally biased region" description="Low complexity" evidence="3">
    <location>
        <begin position="1041"/>
        <end position="1086"/>
    </location>
</feature>
<feature type="compositionally biased region" description="Low complexity" evidence="3">
    <location>
        <begin position="876"/>
        <end position="888"/>
    </location>
</feature>
<dbReference type="HOGENOM" id="CLU_009572_0_0_1"/>
<dbReference type="eggNOG" id="KOG4324">
    <property type="taxonomic scope" value="Eukaryota"/>
</dbReference>
<feature type="compositionally biased region" description="Basic and acidic residues" evidence="3">
    <location>
        <begin position="1018"/>
        <end position="1038"/>
    </location>
</feature>
<dbReference type="RefSeq" id="XP_012192877.1">
    <property type="nucleotide sequence ID" value="XM_012337487.1"/>
</dbReference>
<keyword evidence="1 2" id="KW-0175">Coiled coil</keyword>
<dbReference type="GO" id="GO:0005085">
    <property type="term" value="F:guanyl-nucleotide exchange factor activity"/>
    <property type="evidence" value="ECO:0007669"/>
    <property type="project" value="InterPro"/>
</dbReference>
<evidence type="ECO:0000313" key="6">
    <source>
        <dbReference type="Proteomes" id="UP000014071"/>
    </source>
</evidence>
<organism evidence="5 6">
    <name type="scientific">Pseudozyma hubeiensis (strain SY62)</name>
    <name type="common">Yeast</name>
    <dbReference type="NCBI Taxonomy" id="1305764"/>
    <lineage>
        <taxon>Eukaryota</taxon>
        <taxon>Fungi</taxon>
        <taxon>Dikarya</taxon>
        <taxon>Basidiomycota</taxon>
        <taxon>Ustilaginomycotina</taxon>
        <taxon>Ustilaginomycetes</taxon>
        <taxon>Ustilaginales</taxon>
        <taxon>Ustilaginaceae</taxon>
        <taxon>Pseudozyma</taxon>
    </lineage>
</organism>
<dbReference type="AlphaFoldDB" id="R9PMG2"/>
<evidence type="ECO:0000259" key="4">
    <source>
        <dbReference type="Pfam" id="PF06428"/>
    </source>
</evidence>
<evidence type="ECO:0000256" key="2">
    <source>
        <dbReference type="SAM" id="Coils"/>
    </source>
</evidence>
<feature type="compositionally biased region" description="Basic and acidic residues" evidence="3">
    <location>
        <begin position="910"/>
        <end position="926"/>
    </location>
</feature>
<protein>
    <recommendedName>
        <fullName evidence="4">GDP/GTP exchange factor Sec2 N-terminal domain-containing protein</fullName>
    </recommendedName>
</protein>
<dbReference type="OrthoDB" id="1748564at2759"/>
<feature type="region of interest" description="Disordered" evidence="3">
    <location>
        <begin position="744"/>
        <end position="765"/>
    </location>
</feature>
<dbReference type="EMBL" id="DF238831">
    <property type="protein sequence ID" value="GAC99290.1"/>
    <property type="molecule type" value="Genomic_DNA"/>
</dbReference>
<feature type="compositionally biased region" description="Polar residues" evidence="3">
    <location>
        <begin position="196"/>
        <end position="207"/>
    </location>
</feature>
<feature type="region of interest" description="Disordered" evidence="3">
    <location>
        <begin position="875"/>
        <end position="1113"/>
    </location>
</feature>
<evidence type="ECO:0000256" key="3">
    <source>
        <dbReference type="SAM" id="MobiDB-lite"/>
    </source>
</evidence>
<dbReference type="GeneID" id="24112156"/>
<dbReference type="Proteomes" id="UP000014071">
    <property type="component" value="Unassembled WGS sequence"/>
</dbReference>
<feature type="domain" description="GDP/GTP exchange factor Sec2 N-terminal" evidence="4">
    <location>
        <begin position="308"/>
        <end position="445"/>
    </location>
</feature>
<feature type="compositionally biased region" description="Polar residues" evidence="3">
    <location>
        <begin position="545"/>
        <end position="565"/>
    </location>
</feature>
<evidence type="ECO:0000256" key="1">
    <source>
        <dbReference type="ARBA" id="ARBA00023054"/>
    </source>
</evidence>
<feature type="region of interest" description="Disordered" evidence="3">
    <location>
        <begin position="542"/>
        <end position="565"/>
    </location>
</feature>
<dbReference type="InterPro" id="IPR009449">
    <property type="entry name" value="Sec2_N"/>
</dbReference>
<sequence length="1160" mass="123023">MRSRTALRPDPPDGERDGLSPGLSLPECAEAVEPGGERKTVVTVGYQRLHVPSPILRHKNTYMTESSVMPRSRIRSRERSRSLAPCPDEVRCHTEGRAMTVPKVVARQREGAPARVRSSGCGPWKRSSRSHGCRDFRLSTSTLESSQPSTMSSSANGSEPDKAHALDAAIPESPLKRLDPDSILADEANPDDVLGNESSTDASTKRLSSSGSGDQDDGAAALKRASAASAIFSTDHSNANSVSRPQSESIPIADQVGLQSTNAEIAAAVATSTPESMSPEALQAQVKDLTNQVTGLNEKLVRSFNRVADLEDDYSEAQERIRGMSAKIKELEKERSEHLDALNTGLLVEKAHVSSEMQRMMDRVIEETAQRGKAESDKSKIESELDELSSSLFSEANKMVAVERLSRARAEEKSRNMEERLKDTEGIMLEQQKVLADLQRQVEKLQSGSTSTSNADDGASIVSVESGALSFHRINTSSLARSISQRTATKERNHKPSADLAAEARLIINIVPYQEFRSFIAHLRKLRKQLAPFYNYPLTHGRESLNGTPTPRTASPAPQQAADNSTATGSINTAAAAYSQGLGSAVTTTSPFAIAGVSRHRDYPTLPSSVDNMVALPSQLSLPFIKRSQEEDVEPCLRLDFAPGLNWLSRRQANTAILDGNLVIEPIFSGSKSIDEDLIRRENAQLPPAACAMCGIPVVNVPLPGGVAATAMSAEQGGKTSLVPSSIATATSSWASSAASSLGSITGSSSGSNSGTITPKPSRGGLFSSFRKSSTNVKAAAEADAAANGSAPTTPDTDTQAPSISDAVVPAHLPVPTHIFRLSESSPTRYLLCPQHCLLRMRAACQYWGFVRNLERSVVLEGKFMAEDQQQPLAVSTASLESSKEAAAAPPPKSEQVATLEKAVADAEADEKTESAGAQEAKKSEGEADAAAAEKAADGETEAEKTEAEKIKERAGEESSSEAAAADASKAEAENSEGTDDKKEEAATSATESSEEDKKPAGEDDDFADAPSSPTEPKQVEPEIKVEDTTTDADKVEADDVSAGAAAPAEITPADASTAAATAVSAPPLPPRSVARGAGSGAASPAPAIPPRRHHTPGPPLPPRTPIAAAAPLPPPVTALYLDKLDTMEWEDKMWTEVTKLKEELWRARIGLVTEDGETA</sequence>
<name>R9PMG2_PSEHS</name>
<feature type="compositionally biased region" description="Basic and acidic residues" evidence="3">
    <location>
        <begin position="969"/>
        <end position="986"/>
    </location>
</feature>
<feature type="region of interest" description="Disordered" evidence="3">
    <location>
        <begin position="1"/>
        <end position="36"/>
    </location>
</feature>
<feature type="region of interest" description="Disordered" evidence="3">
    <location>
        <begin position="781"/>
        <end position="801"/>
    </location>
</feature>
<keyword evidence="6" id="KW-1185">Reference proteome</keyword>
<reference evidence="6" key="1">
    <citation type="journal article" date="2013" name="Genome Announc.">
        <title>Draft genome sequence of the basidiomycetous yeast-like fungus Pseudozyma hubeiensis SY62, which produces an abundant amount of the biosurfactant mannosylerythritol lipids.</title>
        <authorList>
            <person name="Konishi M."/>
            <person name="Hatada Y."/>
            <person name="Horiuchi J."/>
        </authorList>
    </citation>
    <scope>NUCLEOTIDE SEQUENCE [LARGE SCALE GENOMIC DNA]</scope>
    <source>
        <strain evidence="6">SY62</strain>
    </source>
</reference>
<evidence type="ECO:0000313" key="5">
    <source>
        <dbReference type="EMBL" id="GAC99290.1"/>
    </source>
</evidence>
<gene>
    <name evidence="5" type="ORF">PHSY_006891</name>
</gene>
<dbReference type="Gene3D" id="6.10.140.910">
    <property type="match status" value="1"/>
</dbReference>
<feature type="compositionally biased region" description="Low complexity" evidence="3">
    <location>
        <begin position="744"/>
        <end position="758"/>
    </location>
</feature>
<feature type="compositionally biased region" description="Polar residues" evidence="3">
    <location>
        <begin position="138"/>
        <end position="157"/>
    </location>
</feature>
<dbReference type="PANTHER" id="PTHR14430">
    <property type="entry name" value="RABIN3-RELATED"/>
    <property type="match status" value="1"/>
</dbReference>
<proteinExistence type="predicted"/>
<dbReference type="GO" id="GO:0070319">
    <property type="term" value="C:Golgi to plasma membrane transport vesicle"/>
    <property type="evidence" value="ECO:0007669"/>
    <property type="project" value="TreeGrafter"/>
</dbReference>
<accession>R9PMG2</accession>